<dbReference type="AlphaFoldDB" id="A0A9X7FY18"/>
<evidence type="ECO:0000313" key="1">
    <source>
        <dbReference type="EMBL" id="PFT50920.1"/>
    </source>
</evidence>
<accession>A0A9X7FY18</accession>
<comment type="caution">
    <text evidence="1">The sequence shown here is derived from an EMBL/GenBank/DDBJ whole genome shotgun (WGS) entry which is preliminary data.</text>
</comment>
<evidence type="ECO:0008006" key="3">
    <source>
        <dbReference type="Google" id="ProtNLM"/>
    </source>
</evidence>
<dbReference type="EMBL" id="NVCO01000007">
    <property type="protein sequence ID" value="PFT50920.1"/>
    <property type="molecule type" value="Genomic_DNA"/>
</dbReference>
<sequence>MEGVKMADKNITMKRKTAQGWDVYYPKTKGGNIIQDGNNRLVTDAEKKVWNDTLGNANKYTDERITSQYRIDLTKLDPKKAYPVSFDGYTKVLIQRNAHQDNQGNPNLSLSLHTMPTSWGSNAPFHEVIHRQTYATDKPLVKKILSNLESGLTHVYLVGGYTYNITNLLKFGKRAVVQETDFTDPRGNKVVPVENHDSALLQGYFFGTTECNLSSTSRPVGYFTDEDMKNVLAHVKDDKIHKDWGLWSTNGGQDLLARDKRAMVAQADDRLVINYLGDFKNGVQVHSALTTNGQIVAGNGLVSDKGYFEIGSYNTTTYGVGKMQSFYDAKNKLWKIQGKDDKDAVVAMKMQINGKDVATSDDIAKQVSKTGDTMTGNLNFNKTLDGITWNMNTDYAKVYFKNDSDADTDSYLAFETGDNGNEHFKWLTKNSTTTSEMMKLNSNGLTVMGKAVATSDDLNKKLNKTSDTTDDLHMINPKVVAGSADHGYLSFFPRTKEPTKRGAYMGFGGAGSDLMTINNETGGDLNLVGKRVLVNSKEIAMKDEVSSLVAGIGQKHKLTQDDGRPISVSNQSFNSLQAGGYYMGAEMKDAPLPATGNWWFIEIMRHGDGWVHQRATWFNTTTVETYERQMYNKVWQPWKKTVTPNGWGFWRTNGGQDLLVHDKRAMVGFATNGGDKLELNYGKDFANGVNVAGKLTVDGNDVIHKGWNVMRDSSQTITVQQDWHAITETGLYLVTDATGTRHASTPPNCYPYGVLEVYRTGSNQALFQRYTSHQNSQVFVRSAWAKASWSAWRRLADEDTLNSAINTGDAKQVSKTGDTMTGNLKFDTNGGERRVFAQSTDIDAGFYFNKTGLGLYDWKNKRNVFGLNPNTGQLNFEPIRLTKNGVDIATVNDVNNRVAKSGDTMTGQLLVNVAGEKSTPIIAQNGAGKIRILPYEGDSNYIQSGTTADEAKNLRITGYNGKQMQRVNINAVDTVVEGNLVAGKNISLNNGGEPNIYFHDHTSIFSRADRTGFYDRKEGKTHLAIDNGTKAVQVEGGYNLKVINGGQFEAGAFAIRGQDLLVHGKRALVGFANDKINLNYAKDMPNGVLSNGKFEVYDGQLHVTQNGKNAIIGCGAGDAYLHNSKSGKYLQLKDDGTFSYDGKKVALTDDGSHIKWSAFTNYQNGFKPLPEGNALFYGIDQFGFKHIRGLVTGGSTNAGVAIGKLPDFMKPSYWTAITATYDTTGGANYVPCAVHVSWGGDLICQNSRSASSFIIINGYYK</sequence>
<dbReference type="Proteomes" id="UP000226106">
    <property type="component" value="Unassembled WGS sequence"/>
</dbReference>
<organism evidence="1 2">
    <name type="scientific">Bacillus thuringiensis</name>
    <dbReference type="NCBI Taxonomy" id="1428"/>
    <lineage>
        <taxon>Bacteria</taxon>
        <taxon>Bacillati</taxon>
        <taxon>Bacillota</taxon>
        <taxon>Bacilli</taxon>
        <taxon>Bacillales</taxon>
        <taxon>Bacillaceae</taxon>
        <taxon>Bacillus</taxon>
        <taxon>Bacillus cereus group</taxon>
    </lineage>
</organism>
<reference evidence="1 2" key="1">
    <citation type="submission" date="2017-09" db="EMBL/GenBank/DDBJ databases">
        <title>Large-scale bioinformatics analysis of Bacillus genomes uncovers conserved roles of natural products in bacterial physiology.</title>
        <authorList>
            <consortium name="Agbiome Team Llc"/>
            <person name="Bleich R.M."/>
            <person name="Grubbs K.J."/>
            <person name="Santa Maria K.C."/>
            <person name="Allen S.E."/>
            <person name="Farag S."/>
            <person name="Shank E.A."/>
            <person name="Bowers A."/>
        </authorList>
    </citation>
    <scope>NUCLEOTIDE SEQUENCE [LARGE SCALE GENOMIC DNA]</scope>
    <source>
        <strain evidence="1 2">AFS065400</strain>
    </source>
</reference>
<dbReference type="CDD" id="cd19958">
    <property type="entry name" value="pyocin_knob"/>
    <property type="match status" value="2"/>
</dbReference>
<protein>
    <recommendedName>
        <fullName evidence="3">Phage tail protein</fullName>
    </recommendedName>
</protein>
<gene>
    <name evidence="1" type="ORF">COK72_02605</name>
</gene>
<name>A0A9X7FY18_BACTU</name>
<proteinExistence type="predicted"/>
<evidence type="ECO:0000313" key="2">
    <source>
        <dbReference type="Proteomes" id="UP000226106"/>
    </source>
</evidence>
<dbReference type="RefSeq" id="WP_098392754.1">
    <property type="nucleotide sequence ID" value="NZ_NTVZ01000052.1"/>
</dbReference>